<evidence type="ECO:0000313" key="1">
    <source>
        <dbReference type="EMBL" id="PIW36488.1"/>
    </source>
</evidence>
<proteinExistence type="predicted"/>
<accession>A0A2M7H2N2</accession>
<name>A0A2M7H2N2_9BACT</name>
<gene>
    <name evidence="1" type="ORF">COW24_04725</name>
</gene>
<sequence>MRSVTASFPAGYCTLKPLARGEHEGRQVLIKSDCKGMTPEEASRILVAGAMHRVRQIDAEVPTWLTRWTTYLLIGGGRQIMVEEVRLPAELPLGLVVPDHSDVPTIALPDDLFVRVAAEMRAPGLAGAASPDV</sequence>
<dbReference type="Proteomes" id="UP000230292">
    <property type="component" value="Unassembled WGS sequence"/>
</dbReference>
<organism evidence="1 2">
    <name type="scientific">Candidatus Kerfeldbacteria bacterium CG15_BIG_FIL_POST_REV_8_21_14_020_45_12</name>
    <dbReference type="NCBI Taxonomy" id="2014247"/>
    <lineage>
        <taxon>Bacteria</taxon>
        <taxon>Candidatus Kerfeldiibacteriota</taxon>
    </lineage>
</organism>
<protein>
    <submittedName>
        <fullName evidence="1">Uncharacterized protein</fullName>
    </submittedName>
</protein>
<reference evidence="1 2" key="1">
    <citation type="submission" date="2017-09" db="EMBL/GenBank/DDBJ databases">
        <title>Depth-based differentiation of microbial function through sediment-hosted aquifers and enrichment of novel symbionts in the deep terrestrial subsurface.</title>
        <authorList>
            <person name="Probst A.J."/>
            <person name="Ladd B."/>
            <person name="Jarett J.K."/>
            <person name="Geller-Mcgrath D.E."/>
            <person name="Sieber C.M."/>
            <person name="Emerson J.B."/>
            <person name="Anantharaman K."/>
            <person name="Thomas B.C."/>
            <person name="Malmstrom R."/>
            <person name="Stieglmeier M."/>
            <person name="Klingl A."/>
            <person name="Woyke T."/>
            <person name="Ryan C.M."/>
            <person name="Banfield J.F."/>
        </authorList>
    </citation>
    <scope>NUCLEOTIDE SEQUENCE [LARGE SCALE GENOMIC DNA]</scope>
    <source>
        <strain evidence="1">CG15_BIG_FIL_POST_REV_8_21_14_020_45_12</strain>
    </source>
</reference>
<evidence type="ECO:0000313" key="2">
    <source>
        <dbReference type="Proteomes" id="UP000230292"/>
    </source>
</evidence>
<dbReference type="EMBL" id="PFGC01000050">
    <property type="protein sequence ID" value="PIW36488.1"/>
    <property type="molecule type" value="Genomic_DNA"/>
</dbReference>
<dbReference type="AlphaFoldDB" id="A0A2M7H2N2"/>
<comment type="caution">
    <text evidence="1">The sequence shown here is derived from an EMBL/GenBank/DDBJ whole genome shotgun (WGS) entry which is preliminary data.</text>
</comment>